<evidence type="ECO:0000259" key="1">
    <source>
        <dbReference type="Pfam" id="PF07969"/>
    </source>
</evidence>
<feature type="domain" description="Amidohydrolase 3" evidence="1">
    <location>
        <begin position="46"/>
        <end position="521"/>
    </location>
</feature>
<protein>
    <submittedName>
        <fullName evidence="2">Amidohydrolase</fullName>
    </submittedName>
</protein>
<dbReference type="SUPFAM" id="SSF51338">
    <property type="entry name" value="Composite domain of metallo-dependent hydrolases"/>
    <property type="match status" value="1"/>
</dbReference>
<reference evidence="2" key="1">
    <citation type="submission" date="2021-03" db="EMBL/GenBank/DDBJ databases">
        <title>Actinotalea soli sp. nov., isolated from soil.</title>
        <authorList>
            <person name="Ping W."/>
            <person name="Zhang J."/>
        </authorList>
    </citation>
    <scope>NUCLEOTIDE SEQUENCE</scope>
    <source>
        <strain evidence="2">BY-33</strain>
    </source>
</reference>
<name>A0A939LQF8_9CELL</name>
<dbReference type="InterPro" id="IPR033932">
    <property type="entry name" value="YtcJ-like"/>
</dbReference>
<accession>A0A939LQF8</accession>
<dbReference type="RefSeq" id="WP_208054802.1">
    <property type="nucleotide sequence ID" value="NZ_JAGEMK010000002.1"/>
</dbReference>
<evidence type="ECO:0000313" key="2">
    <source>
        <dbReference type="EMBL" id="MBO1751115.1"/>
    </source>
</evidence>
<dbReference type="InterPro" id="IPR011059">
    <property type="entry name" value="Metal-dep_hydrolase_composite"/>
</dbReference>
<sequence length="525" mass="55464">MHIDLIIEQADVLTMDPSRPSASRVGVLAGRVVGLDEELDGVTAEQTVDAQGATLLPGFIDAHTHLQFTGQGMSAVDLAGQGSVEAALGTIAAAAQHAGPEAWIEVVGYDQRVLGRHLTAQELDRAGGGRRVWARHISSHAAVVSTSVLDGITDRAVLAIPGVAEGLLLESAQEHVRAQRIPYPVQDVAGFVERAGRAARAEGITFCMEAGNGGFLSLSGIDLASYITLVEQGRMPVRMQVMPTSDVLHPVATNAQDTFSRGLDLGLRTGFGGDLLTLGAQKVMLDGGMMVQAARLTEPYVGSGGAGRWQDDPEAMRHAIVDGHAAGWQMAVHAIGDLAVDLAIEAFREAQQRHPRPGARHRIEHGGAIRPDQIPALAELGLAVVTQPSFIYDSVSDFADMLGPDRAPWLYRGRSLLDAGVRLVGSTDRPLPGSPLRAIQSFVDRTSKNGRVLGADEAITVREALELFTVHGAWVAGLENCLGRVSRGYLADLCLLGANPLTVPTEQIAEIPVLATAVGGELAWS</sequence>
<comment type="caution">
    <text evidence="2">The sequence shown here is derived from an EMBL/GenBank/DDBJ whole genome shotgun (WGS) entry which is preliminary data.</text>
</comment>
<dbReference type="PANTHER" id="PTHR22642">
    <property type="entry name" value="IMIDAZOLONEPROPIONASE"/>
    <property type="match status" value="1"/>
</dbReference>
<gene>
    <name evidence="2" type="ORF">J4G33_04785</name>
</gene>
<dbReference type="Gene3D" id="3.10.310.70">
    <property type="match status" value="1"/>
</dbReference>
<dbReference type="CDD" id="cd01300">
    <property type="entry name" value="YtcJ_like"/>
    <property type="match status" value="1"/>
</dbReference>
<evidence type="ECO:0000313" key="3">
    <source>
        <dbReference type="Proteomes" id="UP000664209"/>
    </source>
</evidence>
<dbReference type="SUPFAM" id="SSF51556">
    <property type="entry name" value="Metallo-dependent hydrolases"/>
    <property type="match status" value="1"/>
</dbReference>
<keyword evidence="3" id="KW-1185">Reference proteome</keyword>
<dbReference type="EMBL" id="JAGEMK010000002">
    <property type="protein sequence ID" value="MBO1751115.1"/>
    <property type="molecule type" value="Genomic_DNA"/>
</dbReference>
<dbReference type="AlphaFoldDB" id="A0A939LQF8"/>
<proteinExistence type="predicted"/>
<dbReference type="InterPro" id="IPR013108">
    <property type="entry name" value="Amidohydro_3"/>
</dbReference>
<dbReference type="InterPro" id="IPR032466">
    <property type="entry name" value="Metal_Hydrolase"/>
</dbReference>
<dbReference type="Gene3D" id="3.20.20.140">
    <property type="entry name" value="Metal-dependent hydrolases"/>
    <property type="match status" value="1"/>
</dbReference>
<dbReference type="GO" id="GO:0016810">
    <property type="term" value="F:hydrolase activity, acting on carbon-nitrogen (but not peptide) bonds"/>
    <property type="evidence" value="ECO:0007669"/>
    <property type="project" value="InterPro"/>
</dbReference>
<organism evidence="2 3">
    <name type="scientific">Actinotalea soli</name>
    <dbReference type="NCBI Taxonomy" id="2819234"/>
    <lineage>
        <taxon>Bacteria</taxon>
        <taxon>Bacillati</taxon>
        <taxon>Actinomycetota</taxon>
        <taxon>Actinomycetes</taxon>
        <taxon>Micrococcales</taxon>
        <taxon>Cellulomonadaceae</taxon>
        <taxon>Actinotalea</taxon>
    </lineage>
</organism>
<dbReference type="PANTHER" id="PTHR22642:SF2">
    <property type="entry name" value="PROTEIN LONG AFTER FAR-RED 3"/>
    <property type="match status" value="1"/>
</dbReference>
<dbReference type="Gene3D" id="2.30.40.10">
    <property type="entry name" value="Urease, subunit C, domain 1"/>
    <property type="match status" value="1"/>
</dbReference>
<dbReference type="Proteomes" id="UP000664209">
    <property type="component" value="Unassembled WGS sequence"/>
</dbReference>
<dbReference type="Pfam" id="PF07969">
    <property type="entry name" value="Amidohydro_3"/>
    <property type="match status" value="1"/>
</dbReference>